<comment type="caution">
    <text evidence="2">The sequence shown here is derived from an EMBL/GenBank/DDBJ whole genome shotgun (WGS) entry which is preliminary data.</text>
</comment>
<dbReference type="AlphaFoldDB" id="A0A9P6AAU4"/>
<evidence type="ECO:0000313" key="2">
    <source>
        <dbReference type="EMBL" id="KAF9502803.1"/>
    </source>
</evidence>
<name>A0A9P6AAU4_9AGAM</name>
<sequence length="106" mass="11273">MAPTSSNALISSLPPFMGYGLGSQPVAALVPLSAPVVPSLPHESMQLPIQTPPPTPPPVPESTPPVQSLLPQHHYGPSTPWTPLSTQAYTALEVYMLRGMHMEVRA</sequence>
<dbReference type="Proteomes" id="UP000886523">
    <property type="component" value="Unassembled WGS sequence"/>
</dbReference>
<protein>
    <submittedName>
        <fullName evidence="2">Uncharacterized protein</fullName>
    </submittedName>
</protein>
<accession>A0A9P6AAU4</accession>
<feature type="region of interest" description="Disordered" evidence="1">
    <location>
        <begin position="43"/>
        <end position="82"/>
    </location>
</feature>
<feature type="compositionally biased region" description="Pro residues" evidence="1">
    <location>
        <begin position="50"/>
        <end position="63"/>
    </location>
</feature>
<gene>
    <name evidence="2" type="ORF">BS47DRAFT_1403093</name>
</gene>
<proteinExistence type="predicted"/>
<evidence type="ECO:0000256" key="1">
    <source>
        <dbReference type="SAM" id="MobiDB-lite"/>
    </source>
</evidence>
<keyword evidence="3" id="KW-1185">Reference proteome</keyword>
<reference evidence="2" key="1">
    <citation type="journal article" date="2020" name="Nat. Commun.">
        <title>Large-scale genome sequencing of mycorrhizal fungi provides insights into the early evolution of symbiotic traits.</title>
        <authorList>
            <person name="Miyauchi S."/>
            <person name="Kiss E."/>
            <person name="Kuo A."/>
            <person name="Drula E."/>
            <person name="Kohler A."/>
            <person name="Sanchez-Garcia M."/>
            <person name="Morin E."/>
            <person name="Andreopoulos B."/>
            <person name="Barry K.W."/>
            <person name="Bonito G."/>
            <person name="Buee M."/>
            <person name="Carver A."/>
            <person name="Chen C."/>
            <person name="Cichocki N."/>
            <person name="Clum A."/>
            <person name="Culley D."/>
            <person name="Crous P.W."/>
            <person name="Fauchery L."/>
            <person name="Girlanda M."/>
            <person name="Hayes R.D."/>
            <person name="Keri Z."/>
            <person name="LaButti K."/>
            <person name="Lipzen A."/>
            <person name="Lombard V."/>
            <person name="Magnuson J."/>
            <person name="Maillard F."/>
            <person name="Murat C."/>
            <person name="Nolan M."/>
            <person name="Ohm R.A."/>
            <person name="Pangilinan J."/>
            <person name="Pereira M.F."/>
            <person name="Perotto S."/>
            <person name="Peter M."/>
            <person name="Pfister S."/>
            <person name="Riley R."/>
            <person name="Sitrit Y."/>
            <person name="Stielow J.B."/>
            <person name="Szollosi G."/>
            <person name="Zifcakova L."/>
            <person name="Stursova M."/>
            <person name="Spatafora J.W."/>
            <person name="Tedersoo L."/>
            <person name="Vaario L.M."/>
            <person name="Yamada A."/>
            <person name="Yan M."/>
            <person name="Wang P."/>
            <person name="Xu J."/>
            <person name="Bruns T."/>
            <person name="Baldrian P."/>
            <person name="Vilgalys R."/>
            <person name="Dunand C."/>
            <person name="Henrissat B."/>
            <person name="Grigoriev I.V."/>
            <person name="Hibbett D."/>
            <person name="Nagy L.G."/>
            <person name="Martin F.M."/>
        </authorList>
    </citation>
    <scope>NUCLEOTIDE SEQUENCE</scope>
    <source>
        <strain evidence="2">UP504</strain>
    </source>
</reference>
<organism evidence="2 3">
    <name type="scientific">Hydnum rufescens UP504</name>
    <dbReference type="NCBI Taxonomy" id="1448309"/>
    <lineage>
        <taxon>Eukaryota</taxon>
        <taxon>Fungi</taxon>
        <taxon>Dikarya</taxon>
        <taxon>Basidiomycota</taxon>
        <taxon>Agaricomycotina</taxon>
        <taxon>Agaricomycetes</taxon>
        <taxon>Cantharellales</taxon>
        <taxon>Hydnaceae</taxon>
        <taxon>Hydnum</taxon>
    </lineage>
</organism>
<evidence type="ECO:0000313" key="3">
    <source>
        <dbReference type="Proteomes" id="UP000886523"/>
    </source>
</evidence>
<dbReference type="EMBL" id="MU129599">
    <property type="protein sequence ID" value="KAF9502803.1"/>
    <property type="molecule type" value="Genomic_DNA"/>
</dbReference>